<evidence type="ECO:0000256" key="1">
    <source>
        <dbReference type="SAM" id="MobiDB-lite"/>
    </source>
</evidence>
<gene>
    <name evidence="2" type="ORF">EVAR_9475_1</name>
</gene>
<feature type="region of interest" description="Disordered" evidence="1">
    <location>
        <begin position="131"/>
        <end position="150"/>
    </location>
</feature>
<dbReference type="OrthoDB" id="10629792at2759"/>
<reference evidence="2 3" key="1">
    <citation type="journal article" date="2019" name="Commun. Biol.">
        <title>The bagworm genome reveals a unique fibroin gene that provides high tensile strength.</title>
        <authorList>
            <person name="Kono N."/>
            <person name="Nakamura H."/>
            <person name="Ohtoshi R."/>
            <person name="Tomita M."/>
            <person name="Numata K."/>
            <person name="Arakawa K."/>
        </authorList>
    </citation>
    <scope>NUCLEOTIDE SEQUENCE [LARGE SCALE GENOMIC DNA]</scope>
</reference>
<sequence length="238" mass="26816">MSMNISRTDWQLVKTLVASTFLNVSSVPSCLIVINMLPLDSADEYEKEYRDVHDKLRMSNDSEVMCHKGSQDRLGADKSWRCEKSEANEKRSITTKEPIVQGDEGSDVLFVLAVLHPNSKTETIAEFKTGLEKERQERRQKIAETYDRRSKTNETIKTHNIFSLLAQEEYDTNAKGMDITEGAPEQKDDAISISSTQLRKRRNPQNPTVNEKGPQQRISPGAAHVHPELTDGKITGNG</sequence>
<protein>
    <submittedName>
        <fullName evidence="2">Uncharacterized protein</fullName>
    </submittedName>
</protein>
<keyword evidence="3" id="KW-1185">Reference proteome</keyword>
<evidence type="ECO:0000313" key="3">
    <source>
        <dbReference type="Proteomes" id="UP000299102"/>
    </source>
</evidence>
<organism evidence="2 3">
    <name type="scientific">Eumeta variegata</name>
    <name type="common">Bagworm moth</name>
    <name type="synonym">Eumeta japonica</name>
    <dbReference type="NCBI Taxonomy" id="151549"/>
    <lineage>
        <taxon>Eukaryota</taxon>
        <taxon>Metazoa</taxon>
        <taxon>Ecdysozoa</taxon>
        <taxon>Arthropoda</taxon>
        <taxon>Hexapoda</taxon>
        <taxon>Insecta</taxon>
        <taxon>Pterygota</taxon>
        <taxon>Neoptera</taxon>
        <taxon>Endopterygota</taxon>
        <taxon>Lepidoptera</taxon>
        <taxon>Glossata</taxon>
        <taxon>Ditrysia</taxon>
        <taxon>Tineoidea</taxon>
        <taxon>Psychidae</taxon>
        <taxon>Oiketicinae</taxon>
        <taxon>Eumeta</taxon>
    </lineage>
</organism>
<dbReference type="Proteomes" id="UP000299102">
    <property type="component" value="Unassembled WGS sequence"/>
</dbReference>
<accession>A0A4C2A326</accession>
<proteinExistence type="predicted"/>
<evidence type="ECO:0000313" key="2">
    <source>
        <dbReference type="EMBL" id="GBP94590.1"/>
    </source>
</evidence>
<dbReference type="AlphaFoldDB" id="A0A4C2A326"/>
<name>A0A4C2A326_EUMVA</name>
<comment type="caution">
    <text evidence="2">The sequence shown here is derived from an EMBL/GenBank/DDBJ whole genome shotgun (WGS) entry which is preliminary data.</text>
</comment>
<feature type="region of interest" description="Disordered" evidence="1">
    <location>
        <begin position="178"/>
        <end position="238"/>
    </location>
</feature>
<dbReference type="EMBL" id="BGZK01002524">
    <property type="protein sequence ID" value="GBP94590.1"/>
    <property type="molecule type" value="Genomic_DNA"/>
</dbReference>